<dbReference type="SUPFAM" id="SSF56672">
    <property type="entry name" value="DNA/RNA polymerases"/>
    <property type="match status" value="1"/>
</dbReference>
<dbReference type="EMBL" id="BK016250">
    <property type="protein sequence ID" value="DAG05093.1"/>
    <property type="molecule type" value="Genomic_DNA"/>
</dbReference>
<feature type="region of interest" description="Disordered" evidence="1">
    <location>
        <begin position="342"/>
        <end position="382"/>
    </location>
</feature>
<feature type="compositionally biased region" description="Basic and acidic residues" evidence="1">
    <location>
        <begin position="373"/>
        <end position="382"/>
    </location>
</feature>
<sequence>MKRVGYLYEKMCDVDFIKKAIKNAAKGKTDRLYVKAILSDIGGYAQKLKAMLETETVKLSPNEHIEIYDRSCSKTRKITIPKFYPDQIVHWLIITAAQPVITRGMYRYCCGSIPNRGGIDAKAYVETAIRDEKMRYVAKLDVSKFFDSVRPSILLDMLKRKIKDDKFLRLVGQVLENGGDHLPIGYYTSQWFSNFYLEGLDHYIKEVLHVKYYVRYVDDMVLIDSNKRKLHKAVAAIDNYLHGIGLKIKGNWQVWKLNSRPIDFVGYRFYKNKTILRKRIFFRLCRRVRKVSKTGYTTPRQAMSLLSLIGWLSHINGRNFYKKNIYPYAPKNKLKKIVSNYSKQNGGNLKNGKRKTKSIQQRQMARNGKRGQGGRDTHSTRN</sequence>
<dbReference type="PANTHER" id="PTHR34047">
    <property type="entry name" value="NUCLEAR INTRON MATURASE 1, MITOCHONDRIAL-RELATED"/>
    <property type="match status" value="1"/>
</dbReference>
<dbReference type="InterPro" id="IPR051083">
    <property type="entry name" value="GrpII_Intron_Splice-Mob/Def"/>
</dbReference>
<evidence type="ECO:0000313" key="3">
    <source>
        <dbReference type="EMBL" id="DAG05093.1"/>
    </source>
</evidence>
<dbReference type="PANTHER" id="PTHR34047:SF8">
    <property type="entry name" value="PROTEIN YKFC"/>
    <property type="match status" value="1"/>
</dbReference>
<organism evidence="3">
    <name type="scientific">Myoviridae sp. ctE3x18</name>
    <dbReference type="NCBI Taxonomy" id="2825059"/>
    <lineage>
        <taxon>Viruses</taxon>
        <taxon>Duplodnaviria</taxon>
        <taxon>Heunggongvirae</taxon>
        <taxon>Uroviricota</taxon>
        <taxon>Caudoviricetes</taxon>
    </lineage>
</organism>
<proteinExistence type="predicted"/>
<reference evidence="3" key="1">
    <citation type="journal article" date="2021" name="Proc. Natl. Acad. Sci. U.S.A.">
        <title>A Catalog of Tens of Thousands of Viruses from Human Metagenomes Reveals Hidden Associations with Chronic Diseases.</title>
        <authorList>
            <person name="Tisza M.J."/>
            <person name="Buck C.B."/>
        </authorList>
    </citation>
    <scope>NUCLEOTIDE SEQUENCE</scope>
    <source>
        <strain evidence="3">CtE3x18</strain>
    </source>
</reference>
<dbReference type="InterPro" id="IPR000477">
    <property type="entry name" value="RT_dom"/>
</dbReference>
<dbReference type="PROSITE" id="PS50878">
    <property type="entry name" value="RT_POL"/>
    <property type="match status" value="1"/>
</dbReference>
<name>A0A8S5VEF0_9CAUD</name>
<dbReference type="CDD" id="cd01646">
    <property type="entry name" value="RT_Bac_retron_I"/>
    <property type="match status" value="1"/>
</dbReference>
<evidence type="ECO:0000256" key="1">
    <source>
        <dbReference type="SAM" id="MobiDB-lite"/>
    </source>
</evidence>
<dbReference type="Pfam" id="PF00078">
    <property type="entry name" value="RVT_1"/>
    <property type="match status" value="1"/>
</dbReference>
<accession>A0A8S5VEF0</accession>
<dbReference type="InterPro" id="IPR043502">
    <property type="entry name" value="DNA/RNA_pol_sf"/>
</dbReference>
<feature type="domain" description="Reverse transcriptase" evidence="2">
    <location>
        <begin position="1"/>
        <end position="269"/>
    </location>
</feature>
<evidence type="ECO:0000259" key="2">
    <source>
        <dbReference type="PROSITE" id="PS50878"/>
    </source>
</evidence>
<protein>
    <recommendedName>
        <fullName evidence="2">Reverse transcriptase domain-containing protein</fullName>
    </recommendedName>
</protein>